<accession>Q22KS9</accession>
<dbReference type="FunFam" id="3.30.479.30:FF:000004">
    <property type="entry name" value="Putative membrane protease family, stomatin"/>
    <property type="match status" value="1"/>
</dbReference>
<dbReference type="Gene3D" id="3.30.479.30">
    <property type="entry name" value="Band 7 domain"/>
    <property type="match status" value="1"/>
</dbReference>
<name>Q22KS9_TETTS</name>
<dbReference type="InterPro" id="IPR001107">
    <property type="entry name" value="Band_7"/>
</dbReference>
<dbReference type="HOGENOM" id="CLU_024949_2_2_1"/>
<dbReference type="AlphaFoldDB" id="Q22KS9"/>
<keyword evidence="5" id="KW-0645">Protease</keyword>
<dbReference type="FunCoup" id="Q22KS9">
    <property type="interactions" value="574"/>
</dbReference>
<dbReference type="GO" id="GO:0005739">
    <property type="term" value="C:mitochondrion"/>
    <property type="evidence" value="ECO:0007669"/>
    <property type="project" value="UniProtKB-SubCell"/>
</dbReference>
<dbReference type="GO" id="GO:0098552">
    <property type="term" value="C:side of membrane"/>
    <property type="evidence" value="ECO:0007669"/>
    <property type="project" value="UniProtKB-ARBA"/>
</dbReference>
<dbReference type="KEGG" id="tet:TTHERM_00312000"/>
<dbReference type="InterPro" id="IPR001972">
    <property type="entry name" value="Stomatin_HflK_fam"/>
</dbReference>
<dbReference type="InParanoid" id="Q22KS9"/>
<evidence type="ECO:0000313" key="6">
    <source>
        <dbReference type="Proteomes" id="UP000009168"/>
    </source>
</evidence>
<dbReference type="PRINTS" id="PR00721">
    <property type="entry name" value="STOMATIN"/>
</dbReference>
<organism evidence="5 6">
    <name type="scientific">Tetrahymena thermophila (strain SB210)</name>
    <dbReference type="NCBI Taxonomy" id="312017"/>
    <lineage>
        <taxon>Eukaryota</taxon>
        <taxon>Sar</taxon>
        <taxon>Alveolata</taxon>
        <taxon>Ciliophora</taxon>
        <taxon>Intramacronucleata</taxon>
        <taxon>Oligohymenophorea</taxon>
        <taxon>Hymenostomatida</taxon>
        <taxon>Tetrahymenina</taxon>
        <taxon>Tetrahymenidae</taxon>
        <taxon>Tetrahymena</taxon>
    </lineage>
</organism>
<dbReference type="Pfam" id="PF16200">
    <property type="entry name" value="Band_7_C"/>
    <property type="match status" value="1"/>
</dbReference>
<feature type="domain" description="Band 7" evidence="4">
    <location>
        <begin position="7"/>
        <end position="165"/>
    </location>
</feature>
<dbReference type="EMBL" id="GG662498">
    <property type="protein sequence ID" value="EAR85720.1"/>
    <property type="molecule type" value="Genomic_DNA"/>
</dbReference>
<protein>
    <submittedName>
        <fullName evidence="5">Membrane protease stomatin prohibitin family protein</fullName>
    </submittedName>
</protein>
<sequence length="287" mass="32441">MGNTQKTFIVFVPQQSSYVVEFLGKYSKVLMPGFNFLIPFLEKVAYQHTLKEQSFQISAQNAVTRDNVIINVDGVLYLKVQDPVKCSYGARDPLGYANILAQSTTRSEIGNLTLDQTFEERGQINQRILEQIQSAIEVWGVNCLRYEIKDIKISESIKKVMNLEAESERKKRAEILISEGQKTSDINMAEADRRSKILRAQGKSQEILLKAEAIVQRINQLNEAISNEQGQKAAQFNLAQQYIDTIKSMGGQDKNIVINYNISNPEEVVKKSLELLGKEDTENSKSN</sequence>
<keyword evidence="6" id="KW-1185">Reference proteome</keyword>
<evidence type="ECO:0000313" key="5">
    <source>
        <dbReference type="EMBL" id="EAR85720.1"/>
    </source>
</evidence>
<dbReference type="OMA" id="YLQMLPK"/>
<dbReference type="GO" id="GO:0006508">
    <property type="term" value="P:proteolysis"/>
    <property type="evidence" value="ECO:0007669"/>
    <property type="project" value="UniProtKB-KW"/>
</dbReference>
<comment type="similarity">
    <text evidence="2">Belongs to the band 7/mec-2 family.</text>
</comment>
<reference evidence="6" key="1">
    <citation type="journal article" date="2006" name="PLoS Biol.">
        <title>Macronuclear genome sequence of the ciliate Tetrahymena thermophila, a model eukaryote.</title>
        <authorList>
            <person name="Eisen J.A."/>
            <person name="Coyne R.S."/>
            <person name="Wu M."/>
            <person name="Wu D."/>
            <person name="Thiagarajan M."/>
            <person name="Wortman J.R."/>
            <person name="Badger J.H."/>
            <person name="Ren Q."/>
            <person name="Amedeo P."/>
            <person name="Jones K.M."/>
            <person name="Tallon L.J."/>
            <person name="Delcher A.L."/>
            <person name="Salzberg S.L."/>
            <person name="Silva J.C."/>
            <person name="Haas B.J."/>
            <person name="Majoros W.H."/>
            <person name="Farzad M."/>
            <person name="Carlton J.M."/>
            <person name="Smith R.K. Jr."/>
            <person name="Garg J."/>
            <person name="Pearlman R.E."/>
            <person name="Karrer K.M."/>
            <person name="Sun L."/>
            <person name="Manning G."/>
            <person name="Elde N.C."/>
            <person name="Turkewitz A.P."/>
            <person name="Asai D.J."/>
            <person name="Wilkes D.E."/>
            <person name="Wang Y."/>
            <person name="Cai H."/>
            <person name="Collins K."/>
            <person name="Stewart B.A."/>
            <person name="Lee S.R."/>
            <person name="Wilamowska K."/>
            <person name="Weinberg Z."/>
            <person name="Ruzzo W.L."/>
            <person name="Wloga D."/>
            <person name="Gaertig J."/>
            <person name="Frankel J."/>
            <person name="Tsao C.-C."/>
            <person name="Gorovsky M.A."/>
            <person name="Keeling P.J."/>
            <person name="Waller R.F."/>
            <person name="Patron N.J."/>
            <person name="Cherry J.M."/>
            <person name="Stover N.A."/>
            <person name="Krieger C.J."/>
            <person name="del Toro C."/>
            <person name="Ryder H.F."/>
            <person name="Williamson S.C."/>
            <person name="Barbeau R.A."/>
            <person name="Hamilton E.P."/>
            <person name="Orias E."/>
        </authorList>
    </citation>
    <scope>NUCLEOTIDE SEQUENCE [LARGE SCALE GENOMIC DNA]</scope>
    <source>
        <strain evidence="6">SB210</strain>
    </source>
</reference>
<dbReference type="GeneID" id="7844709"/>
<dbReference type="RefSeq" id="XP_001033383.1">
    <property type="nucleotide sequence ID" value="XM_001033383.3"/>
</dbReference>
<dbReference type="SUPFAM" id="SSF117892">
    <property type="entry name" value="Band 7/SPFH domain"/>
    <property type="match status" value="1"/>
</dbReference>
<dbReference type="SMART" id="SM00244">
    <property type="entry name" value="PHB"/>
    <property type="match status" value="1"/>
</dbReference>
<evidence type="ECO:0000259" key="4">
    <source>
        <dbReference type="SMART" id="SM00244"/>
    </source>
</evidence>
<evidence type="ECO:0000256" key="1">
    <source>
        <dbReference type="ARBA" id="ARBA00004173"/>
    </source>
</evidence>
<evidence type="ECO:0000256" key="3">
    <source>
        <dbReference type="ARBA" id="ARBA00023128"/>
    </source>
</evidence>
<dbReference type="eggNOG" id="KOG2620">
    <property type="taxonomic scope" value="Eukaryota"/>
</dbReference>
<dbReference type="InterPro" id="IPR036013">
    <property type="entry name" value="Band_7/SPFH_dom_sf"/>
</dbReference>
<dbReference type="CDD" id="cd08829">
    <property type="entry name" value="SPFH_paraslipin"/>
    <property type="match status" value="1"/>
</dbReference>
<dbReference type="STRING" id="312017.Q22KS9"/>
<dbReference type="Pfam" id="PF01145">
    <property type="entry name" value="Band_7"/>
    <property type="match status" value="1"/>
</dbReference>
<evidence type="ECO:0000256" key="2">
    <source>
        <dbReference type="ARBA" id="ARBA00008164"/>
    </source>
</evidence>
<dbReference type="GO" id="GO:0007005">
    <property type="term" value="P:mitochondrion organization"/>
    <property type="evidence" value="ECO:0007669"/>
    <property type="project" value="TreeGrafter"/>
</dbReference>
<keyword evidence="5" id="KW-0378">Hydrolase</keyword>
<dbReference type="InterPro" id="IPR032435">
    <property type="entry name" value="STML2-like_C"/>
</dbReference>
<dbReference type="GO" id="GO:0005886">
    <property type="term" value="C:plasma membrane"/>
    <property type="evidence" value="ECO:0007669"/>
    <property type="project" value="UniProtKB-ARBA"/>
</dbReference>
<dbReference type="InterPro" id="IPR050710">
    <property type="entry name" value="Band7/mec-2_domain"/>
</dbReference>
<comment type="subcellular location">
    <subcellularLocation>
        <location evidence="1">Mitochondrion</location>
    </subcellularLocation>
</comment>
<dbReference type="OrthoDB" id="434619at2759"/>
<dbReference type="Proteomes" id="UP000009168">
    <property type="component" value="Unassembled WGS sequence"/>
</dbReference>
<dbReference type="PANTHER" id="PTHR43327:SF10">
    <property type="entry name" value="STOMATIN-LIKE PROTEIN 2, MITOCHONDRIAL"/>
    <property type="match status" value="1"/>
</dbReference>
<dbReference type="PANTHER" id="PTHR43327">
    <property type="entry name" value="STOMATIN-LIKE PROTEIN 2, MITOCHONDRIAL"/>
    <property type="match status" value="1"/>
</dbReference>
<gene>
    <name evidence="5" type="ORF">TTHERM_00312000</name>
</gene>
<keyword evidence="3" id="KW-0496">Mitochondrion</keyword>
<dbReference type="GO" id="GO:0008233">
    <property type="term" value="F:peptidase activity"/>
    <property type="evidence" value="ECO:0007669"/>
    <property type="project" value="UniProtKB-KW"/>
</dbReference>
<proteinExistence type="inferred from homology"/>